<keyword evidence="1" id="KW-0808">Transferase</keyword>
<dbReference type="RefSeq" id="WP_137666843.1">
    <property type="nucleotide sequence ID" value="NZ_BJCE01000032.1"/>
</dbReference>
<dbReference type="InterPro" id="IPR045269">
    <property type="entry name" value="Atg1-like"/>
</dbReference>
<keyword evidence="3 6" id="KW-0418">Kinase</keyword>
<dbReference type="CDD" id="cd14014">
    <property type="entry name" value="STKc_PknB_like"/>
    <property type="match status" value="1"/>
</dbReference>
<dbReference type="GO" id="GO:0000407">
    <property type="term" value="C:phagophore assembly site"/>
    <property type="evidence" value="ECO:0007669"/>
    <property type="project" value="TreeGrafter"/>
</dbReference>
<evidence type="ECO:0000256" key="4">
    <source>
        <dbReference type="ARBA" id="ARBA00022840"/>
    </source>
</evidence>
<evidence type="ECO:0000313" key="7">
    <source>
        <dbReference type="Proteomes" id="UP000300142"/>
    </source>
</evidence>
<dbReference type="Pfam" id="PF00069">
    <property type="entry name" value="Pkinase"/>
    <property type="match status" value="1"/>
</dbReference>
<dbReference type="EMBL" id="BJCE01000032">
    <property type="protein sequence ID" value="GCL36288.1"/>
    <property type="molecule type" value="Genomic_DNA"/>
</dbReference>
<dbReference type="GO" id="GO:0016020">
    <property type="term" value="C:membrane"/>
    <property type="evidence" value="ECO:0007669"/>
    <property type="project" value="TreeGrafter"/>
</dbReference>
<keyword evidence="6" id="KW-0723">Serine/threonine-protein kinase</keyword>
<dbReference type="GO" id="GO:0005829">
    <property type="term" value="C:cytosol"/>
    <property type="evidence" value="ECO:0007669"/>
    <property type="project" value="TreeGrafter"/>
</dbReference>
<dbReference type="InterPro" id="IPR011009">
    <property type="entry name" value="Kinase-like_dom_sf"/>
</dbReference>
<comment type="caution">
    <text evidence="6">The sequence shown here is derived from an EMBL/GenBank/DDBJ whole genome shotgun (WGS) entry which is preliminary data.</text>
</comment>
<protein>
    <submittedName>
        <fullName evidence="6">Serine/threonine protein kinase</fullName>
    </submittedName>
</protein>
<name>A0A479ZY85_9CYAN</name>
<dbReference type="Proteomes" id="UP000300142">
    <property type="component" value="Unassembled WGS sequence"/>
</dbReference>
<dbReference type="GO" id="GO:0005524">
    <property type="term" value="F:ATP binding"/>
    <property type="evidence" value="ECO:0007669"/>
    <property type="project" value="UniProtKB-KW"/>
</dbReference>
<keyword evidence="4" id="KW-0067">ATP-binding</keyword>
<dbReference type="Gene3D" id="1.10.510.10">
    <property type="entry name" value="Transferase(Phosphotransferase) domain 1"/>
    <property type="match status" value="1"/>
</dbReference>
<dbReference type="SMART" id="SM00220">
    <property type="entry name" value="S_TKc"/>
    <property type="match status" value="1"/>
</dbReference>
<dbReference type="GO" id="GO:0004674">
    <property type="term" value="F:protein serine/threonine kinase activity"/>
    <property type="evidence" value="ECO:0007669"/>
    <property type="project" value="UniProtKB-KW"/>
</dbReference>
<gene>
    <name evidence="6" type="ORF">SR1949_13910</name>
</gene>
<keyword evidence="2" id="KW-0547">Nucleotide-binding</keyword>
<evidence type="ECO:0000313" key="6">
    <source>
        <dbReference type="EMBL" id="GCL36288.1"/>
    </source>
</evidence>
<reference evidence="7" key="1">
    <citation type="submission" date="2019-02" db="EMBL/GenBank/DDBJ databases">
        <title>Draft genome sequence of Sphaerospermopsis reniformis NIES-1949.</title>
        <authorList>
            <person name="Yamaguchi H."/>
            <person name="Suzuki S."/>
            <person name="Kawachi M."/>
        </authorList>
    </citation>
    <scope>NUCLEOTIDE SEQUENCE [LARGE SCALE GENOMIC DNA]</scope>
    <source>
        <strain evidence="7">NIES-1949</strain>
    </source>
</reference>
<evidence type="ECO:0000259" key="5">
    <source>
        <dbReference type="PROSITE" id="PS50011"/>
    </source>
</evidence>
<dbReference type="InterPro" id="IPR000719">
    <property type="entry name" value="Prot_kinase_dom"/>
</dbReference>
<feature type="domain" description="Protein kinase" evidence="5">
    <location>
        <begin position="21"/>
        <end position="272"/>
    </location>
</feature>
<dbReference type="GO" id="GO:0005776">
    <property type="term" value="C:autophagosome"/>
    <property type="evidence" value="ECO:0007669"/>
    <property type="project" value="TreeGrafter"/>
</dbReference>
<dbReference type="AlphaFoldDB" id="A0A479ZY85"/>
<keyword evidence="7" id="KW-1185">Reference proteome</keyword>
<evidence type="ECO:0000256" key="1">
    <source>
        <dbReference type="ARBA" id="ARBA00022679"/>
    </source>
</evidence>
<sequence length="327" mass="38428">MQRKNTSKSQSKPRRIINERYWLKDDAKKGGMANVYKARDLESDEEVAFKFFENRNLDQEILAESYKREKQSLNELEHDHIVKLIDDGKDEETGHEFLVLEWMEKNLSEYLQENSYKDKGWDDFWHDIALPILEALDFAHRRQIVHRDIKPSNILISSHSKIKLADFGISKFKKYLEPSRTVLASGRCEPYTPKPNEHTGGIYDYKRDVYSFGVLVLYCLTDVELADYDDISKSLNQLQVPEEIKEIIESCVSFNPEDRPDTAEILLADLKVAQKQKETPDTRKKETCYVDFANKDWSQKAQHILQVNSLQEVRQIILDDCNLYWNR</sequence>
<evidence type="ECO:0000256" key="2">
    <source>
        <dbReference type="ARBA" id="ARBA00022741"/>
    </source>
</evidence>
<dbReference type="PANTHER" id="PTHR24348:SF22">
    <property type="entry name" value="NON-SPECIFIC SERINE_THREONINE PROTEIN KINASE"/>
    <property type="match status" value="1"/>
</dbReference>
<proteinExistence type="predicted"/>
<organism evidence="6 7">
    <name type="scientific">Sphaerospermopsis reniformis</name>
    <dbReference type="NCBI Taxonomy" id="531300"/>
    <lineage>
        <taxon>Bacteria</taxon>
        <taxon>Bacillati</taxon>
        <taxon>Cyanobacteriota</taxon>
        <taxon>Cyanophyceae</taxon>
        <taxon>Nostocales</taxon>
        <taxon>Aphanizomenonaceae</taxon>
        <taxon>Sphaerospermopsis</taxon>
    </lineage>
</organism>
<dbReference type="PROSITE" id="PS50011">
    <property type="entry name" value="PROTEIN_KINASE_DOM"/>
    <property type="match status" value="1"/>
</dbReference>
<dbReference type="Gene3D" id="3.30.200.20">
    <property type="entry name" value="Phosphorylase Kinase, domain 1"/>
    <property type="match status" value="1"/>
</dbReference>
<accession>A0A479ZY85</accession>
<dbReference type="SUPFAM" id="SSF56112">
    <property type="entry name" value="Protein kinase-like (PK-like)"/>
    <property type="match status" value="1"/>
</dbReference>
<dbReference type="PANTHER" id="PTHR24348">
    <property type="entry name" value="SERINE/THREONINE-PROTEIN KINASE UNC-51-RELATED"/>
    <property type="match status" value="1"/>
</dbReference>
<dbReference type="PROSITE" id="PS00108">
    <property type="entry name" value="PROTEIN_KINASE_ST"/>
    <property type="match status" value="1"/>
</dbReference>
<evidence type="ECO:0000256" key="3">
    <source>
        <dbReference type="ARBA" id="ARBA00022777"/>
    </source>
</evidence>
<dbReference type="InterPro" id="IPR008271">
    <property type="entry name" value="Ser/Thr_kinase_AS"/>
</dbReference>